<sequence length="409" mass="41465">MSRRAARSRSASSQWEQTILLCCLIGSTQMTWGTIVPALPLYVDRFGVTAAMLGVIVAAFGVGRVIANIPAGLALRWWRPRPYLRAVCLSLIVVTAATGFSTDTGTLIAARVAAGILGGAAVTIGFAVLVAGAPADRRGRVMATATAVQMSAGALGAFVGGLALTWFPLEVAFVVASVPLAACLAWDAARPARHYWQPLRAGDRGARPAVDRVASSGLGVVVVALALGSFAAFFARFGGEQGLVPLLAYEQGGLTPLTLGVALAAATLASLAAMPLVGAVIDRGRRVSVLVPATVAAALALLLFAVAEGPWFFAAAIVVYGLASSVAGVVPSVIMSERVPAGLSGVVVGVTRTAGDVGAVVGPLLVFGVFDAAGVWPAVAVIAVVLVVANLLIVRVSIGSRREAILVSG</sequence>
<feature type="transmembrane region" description="Helical" evidence="7">
    <location>
        <begin position="287"/>
        <end position="306"/>
    </location>
</feature>
<keyword evidence="3" id="KW-1003">Cell membrane</keyword>
<proteinExistence type="predicted"/>
<feature type="transmembrane region" description="Helical" evidence="7">
    <location>
        <begin position="83"/>
        <end position="102"/>
    </location>
</feature>
<dbReference type="Proteomes" id="UP000606922">
    <property type="component" value="Unassembled WGS sequence"/>
</dbReference>
<keyword evidence="2" id="KW-0813">Transport</keyword>
<feature type="transmembrane region" description="Helical" evidence="7">
    <location>
        <begin position="143"/>
        <end position="167"/>
    </location>
</feature>
<dbReference type="Pfam" id="PF07690">
    <property type="entry name" value="MFS_1"/>
    <property type="match status" value="1"/>
</dbReference>
<organism evidence="9 10">
    <name type="scientific">Conyzicola nivalis</name>
    <dbReference type="NCBI Taxonomy" id="1477021"/>
    <lineage>
        <taxon>Bacteria</taxon>
        <taxon>Bacillati</taxon>
        <taxon>Actinomycetota</taxon>
        <taxon>Actinomycetes</taxon>
        <taxon>Micrococcales</taxon>
        <taxon>Microbacteriaceae</taxon>
        <taxon>Conyzicola</taxon>
    </lineage>
</organism>
<feature type="transmembrane region" description="Helical" evidence="7">
    <location>
        <begin position="213"/>
        <end position="237"/>
    </location>
</feature>
<evidence type="ECO:0000313" key="10">
    <source>
        <dbReference type="Proteomes" id="UP000606922"/>
    </source>
</evidence>
<evidence type="ECO:0000256" key="4">
    <source>
        <dbReference type="ARBA" id="ARBA00022692"/>
    </source>
</evidence>
<dbReference type="GO" id="GO:0022857">
    <property type="term" value="F:transmembrane transporter activity"/>
    <property type="evidence" value="ECO:0007669"/>
    <property type="project" value="InterPro"/>
</dbReference>
<evidence type="ECO:0000256" key="3">
    <source>
        <dbReference type="ARBA" id="ARBA00022475"/>
    </source>
</evidence>
<keyword evidence="6 7" id="KW-0472">Membrane</keyword>
<dbReference type="InterPro" id="IPR011701">
    <property type="entry name" value="MFS"/>
</dbReference>
<feature type="transmembrane region" description="Helical" evidence="7">
    <location>
        <begin position="346"/>
        <end position="369"/>
    </location>
</feature>
<protein>
    <submittedName>
        <fullName evidence="9">MFS transporter</fullName>
    </submittedName>
</protein>
<feature type="transmembrane region" description="Helical" evidence="7">
    <location>
        <begin position="173"/>
        <end position="192"/>
    </location>
</feature>
<feature type="domain" description="Major facilitator superfamily (MFS) profile" evidence="8">
    <location>
        <begin position="1"/>
        <end position="401"/>
    </location>
</feature>
<keyword evidence="4 7" id="KW-0812">Transmembrane</keyword>
<feature type="transmembrane region" description="Helical" evidence="7">
    <location>
        <begin position="375"/>
        <end position="394"/>
    </location>
</feature>
<evidence type="ECO:0000259" key="8">
    <source>
        <dbReference type="PROSITE" id="PS50850"/>
    </source>
</evidence>
<evidence type="ECO:0000256" key="1">
    <source>
        <dbReference type="ARBA" id="ARBA00004651"/>
    </source>
</evidence>
<comment type="subcellular location">
    <subcellularLocation>
        <location evidence="1">Cell membrane</location>
        <topology evidence="1">Multi-pass membrane protein</topology>
    </subcellularLocation>
</comment>
<keyword evidence="10" id="KW-1185">Reference proteome</keyword>
<feature type="transmembrane region" description="Helical" evidence="7">
    <location>
        <begin position="108"/>
        <end position="131"/>
    </location>
</feature>
<keyword evidence="5 7" id="KW-1133">Transmembrane helix</keyword>
<evidence type="ECO:0000256" key="5">
    <source>
        <dbReference type="ARBA" id="ARBA00022989"/>
    </source>
</evidence>
<gene>
    <name evidence="9" type="ORF">GCM10010979_11360</name>
</gene>
<dbReference type="InterPro" id="IPR020846">
    <property type="entry name" value="MFS_dom"/>
</dbReference>
<dbReference type="InterPro" id="IPR050171">
    <property type="entry name" value="MFS_Transporters"/>
</dbReference>
<comment type="caution">
    <text evidence="9">The sequence shown here is derived from an EMBL/GenBank/DDBJ whole genome shotgun (WGS) entry which is preliminary data.</text>
</comment>
<dbReference type="GO" id="GO:0005886">
    <property type="term" value="C:plasma membrane"/>
    <property type="evidence" value="ECO:0007669"/>
    <property type="project" value="UniProtKB-SubCell"/>
</dbReference>
<feature type="transmembrane region" description="Helical" evidence="7">
    <location>
        <begin position="49"/>
        <end position="71"/>
    </location>
</feature>
<evidence type="ECO:0000256" key="7">
    <source>
        <dbReference type="SAM" id="Phobius"/>
    </source>
</evidence>
<dbReference type="PANTHER" id="PTHR23517">
    <property type="entry name" value="RESISTANCE PROTEIN MDTM, PUTATIVE-RELATED-RELATED"/>
    <property type="match status" value="1"/>
</dbReference>
<dbReference type="EMBL" id="BMGB01000001">
    <property type="protein sequence ID" value="GGA98583.1"/>
    <property type="molecule type" value="Genomic_DNA"/>
</dbReference>
<feature type="transmembrane region" description="Helical" evidence="7">
    <location>
        <begin position="312"/>
        <end position="334"/>
    </location>
</feature>
<feature type="transmembrane region" description="Helical" evidence="7">
    <location>
        <begin position="257"/>
        <end position="280"/>
    </location>
</feature>
<dbReference type="RefSeq" id="WP_188509693.1">
    <property type="nucleotide sequence ID" value="NZ_BMGB01000001.1"/>
</dbReference>
<dbReference type="InterPro" id="IPR036259">
    <property type="entry name" value="MFS_trans_sf"/>
</dbReference>
<name>A0A916WGH0_9MICO</name>
<dbReference type="SUPFAM" id="SSF103473">
    <property type="entry name" value="MFS general substrate transporter"/>
    <property type="match status" value="1"/>
</dbReference>
<reference evidence="9" key="1">
    <citation type="journal article" date="2014" name="Int. J. Syst. Evol. Microbiol.">
        <title>Complete genome sequence of Corynebacterium casei LMG S-19264T (=DSM 44701T), isolated from a smear-ripened cheese.</title>
        <authorList>
            <consortium name="US DOE Joint Genome Institute (JGI-PGF)"/>
            <person name="Walter F."/>
            <person name="Albersmeier A."/>
            <person name="Kalinowski J."/>
            <person name="Ruckert C."/>
        </authorList>
    </citation>
    <scope>NUCLEOTIDE SEQUENCE</scope>
    <source>
        <strain evidence="9">CGMCC 1.12813</strain>
    </source>
</reference>
<evidence type="ECO:0000256" key="2">
    <source>
        <dbReference type="ARBA" id="ARBA00022448"/>
    </source>
</evidence>
<dbReference type="PANTHER" id="PTHR23517:SF3">
    <property type="entry name" value="INTEGRAL MEMBRANE TRANSPORT PROTEIN"/>
    <property type="match status" value="1"/>
</dbReference>
<reference evidence="9" key="2">
    <citation type="submission" date="2020-09" db="EMBL/GenBank/DDBJ databases">
        <authorList>
            <person name="Sun Q."/>
            <person name="Zhou Y."/>
        </authorList>
    </citation>
    <scope>NUCLEOTIDE SEQUENCE</scope>
    <source>
        <strain evidence="9">CGMCC 1.12813</strain>
    </source>
</reference>
<dbReference type="Gene3D" id="1.20.1250.20">
    <property type="entry name" value="MFS general substrate transporter like domains"/>
    <property type="match status" value="1"/>
</dbReference>
<accession>A0A916WGH0</accession>
<evidence type="ECO:0000256" key="6">
    <source>
        <dbReference type="ARBA" id="ARBA00023136"/>
    </source>
</evidence>
<dbReference type="PROSITE" id="PS50850">
    <property type="entry name" value="MFS"/>
    <property type="match status" value="1"/>
</dbReference>
<evidence type="ECO:0000313" key="9">
    <source>
        <dbReference type="EMBL" id="GGA98583.1"/>
    </source>
</evidence>
<dbReference type="AlphaFoldDB" id="A0A916WGH0"/>